<dbReference type="STRING" id="74649.A0A2P6QJI6"/>
<protein>
    <recommendedName>
        <fullName evidence="3">DUF674 family protein</fullName>
    </recommendedName>
</protein>
<dbReference type="Gramene" id="PRQ34343">
    <property type="protein sequence ID" value="PRQ34343"/>
    <property type="gene ID" value="RchiOBHm_Chr5g0067751"/>
</dbReference>
<reference evidence="1 2" key="1">
    <citation type="journal article" date="2018" name="Nat. Genet.">
        <title>The Rosa genome provides new insights in the design of modern roses.</title>
        <authorList>
            <person name="Bendahmane M."/>
        </authorList>
    </citation>
    <scope>NUCLEOTIDE SEQUENCE [LARGE SCALE GENOMIC DNA]</scope>
    <source>
        <strain evidence="2">cv. Old Blush</strain>
    </source>
</reference>
<dbReference type="PANTHER" id="PTHR33103:SF27">
    <property type="entry name" value="OS04G0594700 PROTEIN"/>
    <property type="match status" value="1"/>
</dbReference>
<dbReference type="PANTHER" id="PTHR33103">
    <property type="entry name" value="OS01G0153900 PROTEIN"/>
    <property type="match status" value="1"/>
</dbReference>
<dbReference type="Proteomes" id="UP000238479">
    <property type="component" value="Chromosome 5"/>
</dbReference>
<dbReference type="InterPro" id="IPR007750">
    <property type="entry name" value="DUF674"/>
</dbReference>
<dbReference type="Pfam" id="PF05056">
    <property type="entry name" value="DUF674"/>
    <property type="match status" value="1"/>
</dbReference>
<comment type="caution">
    <text evidence="1">The sequence shown here is derived from an EMBL/GenBank/DDBJ whole genome shotgun (WGS) entry which is preliminary data.</text>
</comment>
<evidence type="ECO:0000313" key="1">
    <source>
        <dbReference type="EMBL" id="PRQ34343.1"/>
    </source>
</evidence>
<dbReference type="EMBL" id="PDCK01000043">
    <property type="protein sequence ID" value="PRQ34343.1"/>
    <property type="molecule type" value="Genomic_DNA"/>
</dbReference>
<keyword evidence="2" id="KW-1185">Reference proteome</keyword>
<accession>A0A2P6QJI6</accession>
<proteinExistence type="predicted"/>
<evidence type="ECO:0000313" key="2">
    <source>
        <dbReference type="Proteomes" id="UP000238479"/>
    </source>
</evidence>
<organism evidence="1 2">
    <name type="scientific">Rosa chinensis</name>
    <name type="common">China rose</name>
    <dbReference type="NCBI Taxonomy" id="74649"/>
    <lineage>
        <taxon>Eukaryota</taxon>
        <taxon>Viridiplantae</taxon>
        <taxon>Streptophyta</taxon>
        <taxon>Embryophyta</taxon>
        <taxon>Tracheophyta</taxon>
        <taxon>Spermatophyta</taxon>
        <taxon>Magnoliopsida</taxon>
        <taxon>eudicotyledons</taxon>
        <taxon>Gunneridae</taxon>
        <taxon>Pentapetalae</taxon>
        <taxon>rosids</taxon>
        <taxon>fabids</taxon>
        <taxon>Rosales</taxon>
        <taxon>Rosaceae</taxon>
        <taxon>Rosoideae</taxon>
        <taxon>Rosoideae incertae sedis</taxon>
        <taxon>Rosa</taxon>
    </lineage>
</organism>
<name>A0A2P6QJI6_ROSCH</name>
<gene>
    <name evidence="1" type="ORF">RchiOBHm_Chr5g0067751</name>
</gene>
<sequence>MANKSMNSISFKALVDKGSNKVIFIETDNDFVDVLFSFLTIPMGTIIRLARKHSLPVETGCMNNLYTSVENIDARIFQTGACKDMLLCPRSGAELHCKNLQLKINNGEPTRYFLCSDCTYRYSFFSHYKDVLCECGKPMDKEIPLSVGKLKKSSSADGGVFCKGLTRFIITDDLEVMPPSSSVICSLFTKLKVMDASTTEELAFNVRVGEVLEMLVCSLVSKMPLSETLLKFKSQPNLSNEYPNQGICIEPQTVGGCMNEEGTISVKLIICKSQKIVCYAEAGEDFVNLLFSFLTIPLGFMIRQIHDRSSSLEGSIEQLYKSVQDLDNEFFKSNYQKEILLNPKLYPGFFYGNRLLGIEYGLETSNYYASYWKDSSYTEVVTTDKAFVPSGSYIPLKLRYCKTQDDAVCDQGFLNGPTMFTITDNLIIRPISPLFGLSVLNKMKVPFTDIEEQIVQVGKEEASRLLVTSFLCDSSLTSVFLRQPKTEQ</sequence>
<dbReference type="OrthoDB" id="1277335at2759"/>
<dbReference type="OMA" id="ICWCGEQ"/>
<dbReference type="AlphaFoldDB" id="A0A2P6QJI6"/>
<evidence type="ECO:0008006" key="3">
    <source>
        <dbReference type="Google" id="ProtNLM"/>
    </source>
</evidence>